<dbReference type="Gene3D" id="2.40.50.140">
    <property type="entry name" value="Nucleic acid-binding proteins"/>
    <property type="match status" value="1"/>
</dbReference>
<dbReference type="STRING" id="1817825.A2720_04135"/>
<dbReference type="NCBIfam" id="TIGR02222">
    <property type="entry name" value="chap_CsaA"/>
    <property type="match status" value="1"/>
</dbReference>
<dbReference type="InterPro" id="IPR012340">
    <property type="entry name" value="NA-bd_OB-fold"/>
</dbReference>
<dbReference type="PROSITE" id="PS50886">
    <property type="entry name" value="TRBD"/>
    <property type="match status" value="1"/>
</dbReference>
<feature type="domain" description="TRNA-binding" evidence="4">
    <location>
        <begin position="6"/>
        <end position="110"/>
    </location>
</feature>
<dbReference type="Pfam" id="PF01588">
    <property type="entry name" value="tRNA_bind"/>
    <property type="match status" value="1"/>
</dbReference>
<dbReference type="PANTHER" id="PTHR11586">
    <property type="entry name" value="TRNA-AMINOACYLATION COFACTOR ARC1 FAMILY MEMBER"/>
    <property type="match status" value="1"/>
</dbReference>
<dbReference type="SUPFAM" id="SSF50249">
    <property type="entry name" value="Nucleic acid-binding proteins"/>
    <property type="match status" value="1"/>
</dbReference>
<sequence length="110" mass="12214">MITYSDFEKIDIRVGKILQVDDFPEAHNPLYKLIIDFGSEIGIKKSAGQFVAKYSKNFLLGRRVACVLNFPPKQIGPFVSEVLTLGFPDKDGQAIIITPTEEVPLGGKLF</sequence>
<protein>
    <submittedName>
        <fullName evidence="5">tRNA-binding protein</fullName>
    </submittedName>
</protein>
<name>A0A1F5NT55_9BACT</name>
<dbReference type="AlphaFoldDB" id="A0A1F5NT55"/>
<dbReference type="CDD" id="cd02798">
    <property type="entry name" value="tRNA_bind_CsaA"/>
    <property type="match status" value="1"/>
</dbReference>
<evidence type="ECO:0000313" key="5">
    <source>
        <dbReference type="EMBL" id="OGE80722.1"/>
    </source>
</evidence>
<comment type="caution">
    <text evidence="5">The sequence shown here is derived from an EMBL/GenBank/DDBJ whole genome shotgun (WGS) entry which is preliminary data.</text>
</comment>
<evidence type="ECO:0000313" key="6">
    <source>
        <dbReference type="Proteomes" id="UP000178892"/>
    </source>
</evidence>
<dbReference type="GO" id="GO:0000049">
    <property type="term" value="F:tRNA binding"/>
    <property type="evidence" value="ECO:0007669"/>
    <property type="project" value="UniProtKB-UniRule"/>
</dbReference>
<dbReference type="PANTHER" id="PTHR11586:SF37">
    <property type="entry name" value="TRNA-BINDING DOMAIN-CONTAINING PROTEIN"/>
    <property type="match status" value="1"/>
</dbReference>
<keyword evidence="2 3" id="KW-0694">RNA-binding</keyword>
<proteinExistence type="predicted"/>
<dbReference type="NCBIfam" id="NF007494">
    <property type="entry name" value="PRK10089.1-3"/>
    <property type="match status" value="1"/>
</dbReference>
<accession>A0A1F5NT55</accession>
<reference evidence="5 6" key="1">
    <citation type="journal article" date="2016" name="Nat. Commun.">
        <title>Thousands of microbial genomes shed light on interconnected biogeochemical processes in an aquifer system.</title>
        <authorList>
            <person name="Anantharaman K."/>
            <person name="Brown C.T."/>
            <person name="Hug L.A."/>
            <person name="Sharon I."/>
            <person name="Castelle C.J."/>
            <person name="Probst A.J."/>
            <person name="Thomas B.C."/>
            <person name="Singh A."/>
            <person name="Wilkins M.J."/>
            <person name="Karaoz U."/>
            <person name="Brodie E.L."/>
            <person name="Williams K.H."/>
            <person name="Hubbard S.S."/>
            <person name="Banfield J.F."/>
        </authorList>
    </citation>
    <scope>NUCLEOTIDE SEQUENCE [LARGE SCALE GENOMIC DNA]</scope>
</reference>
<dbReference type="InterPro" id="IPR002547">
    <property type="entry name" value="tRNA-bd_dom"/>
</dbReference>
<dbReference type="InterPro" id="IPR051270">
    <property type="entry name" value="Tyrosine-tRNA_ligase_regulator"/>
</dbReference>
<evidence type="ECO:0000256" key="2">
    <source>
        <dbReference type="ARBA" id="ARBA00022884"/>
    </source>
</evidence>
<dbReference type="FunFam" id="2.40.50.140:FF:000165">
    <property type="entry name" value="Chaperone CsaA"/>
    <property type="match status" value="1"/>
</dbReference>
<dbReference type="Proteomes" id="UP000178892">
    <property type="component" value="Unassembled WGS sequence"/>
</dbReference>
<dbReference type="NCBIfam" id="NF007495">
    <property type="entry name" value="PRK10089.1-4"/>
    <property type="match status" value="1"/>
</dbReference>
<dbReference type="InterPro" id="IPR008231">
    <property type="entry name" value="CsaA"/>
</dbReference>
<gene>
    <name evidence="5" type="ORF">A2720_04135</name>
</gene>
<evidence type="ECO:0000259" key="4">
    <source>
        <dbReference type="PROSITE" id="PS50886"/>
    </source>
</evidence>
<evidence type="ECO:0000256" key="1">
    <source>
        <dbReference type="ARBA" id="ARBA00022555"/>
    </source>
</evidence>
<organism evidence="5 6">
    <name type="scientific">Candidatus Doudnabacteria bacterium RIFCSPHIGHO2_01_FULL_46_24</name>
    <dbReference type="NCBI Taxonomy" id="1817825"/>
    <lineage>
        <taxon>Bacteria</taxon>
        <taxon>Candidatus Doudnaibacteriota</taxon>
    </lineage>
</organism>
<evidence type="ECO:0000256" key="3">
    <source>
        <dbReference type="PROSITE-ProRule" id="PRU00209"/>
    </source>
</evidence>
<keyword evidence="1 3" id="KW-0820">tRNA-binding</keyword>
<dbReference type="EMBL" id="MFEL01000018">
    <property type="protein sequence ID" value="OGE80722.1"/>
    <property type="molecule type" value="Genomic_DNA"/>
</dbReference>